<keyword evidence="1" id="KW-0472">Membrane</keyword>
<feature type="transmembrane region" description="Helical" evidence="1">
    <location>
        <begin position="47"/>
        <end position="67"/>
    </location>
</feature>
<dbReference type="RefSeq" id="WP_187534701.1">
    <property type="nucleotide sequence ID" value="NZ_CBCSHU010000013.1"/>
</dbReference>
<protein>
    <submittedName>
        <fullName evidence="2">Uncharacterized protein</fullName>
    </submittedName>
</protein>
<keyword evidence="1" id="KW-1133">Transmembrane helix</keyword>
<keyword evidence="1" id="KW-0812">Transmembrane</keyword>
<name>A0A7G9S0X6_9FIRM</name>
<dbReference type="KEGG" id="eio:H9L01_03830"/>
<dbReference type="Proteomes" id="UP000515928">
    <property type="component" value="Chromosome"/>
</dbReference>
<evidence type="ECO:0000256" key="1">
    <source>
        <dbReference type="SAM" id="Phobius"/>
    </source>
</evidence>
<evidence type="ECO:0000313" key="2">
    <source>
        <dbReference type="EMBL" id="QNN61501.1"/>
    </source>
</evidence>
<sequence length="73" mass="8182">MSRFKAAILVFLSLFQFAFVNFIIAISPGVGGLVGMNLMGTLNQNRIIVLYTFSFLFVIYSIIQLIVNFGKKD</sequence>
<proteinExistence type="predicted"/>
<evidence type="ECO:0000313" key="3">
    <source>
        <dbReference type="Proteomes" id="UP000515928"/>
    </source>
</evidence>
<reference evidence="2 3" key="1">
    <citation type="submission" date="2020-08" db="EMBL/GenBank/DDBJ databases">
        <title>Genome sequence of Erysipelothrix inopinata DSM 15511T.</title>
        <authorList>
            <person name="Hyun D.-W."/>
            <person name="Bae J.-W."/>
        </authorList>
    </citation>
    <scope>NUCLEOTIDE SEQUENCE [LARGE SCALE GENOMIC DNA]</scope>
    <source>
        <strain evidence="2 3">DSM 15511</strain>
    </source>
</reference>
<keyword evidence="3" id="KW-1185">Reference proteome</keyword>
<accession>A0A7G9S0X6</accession>
<gene>
    <name evidence="2" type="ORF">H9L01_03830</name>
</gene>
<organism evidence="2 3">
    <name type="scientific">Erysipelothrix inopinata</name>
    <dbReference type="NCBI Taxonomy" id="225084"/>
    <lineage>
        <taxon>Bacteria</taxon>
        <taxon>Bacillati</taxon>
        <taxon>Bacillota</taxon>
        <taxon>Erysipelotrichia</taxon>
        <taxon>Erysipelotrichales</taxon>
        <taxon>Erysipelotrichaceae</taxon>
        <taxon>Erysipelothrix</taxon>
    </lineage>
</organism>
<dbReference type="EMBL" id="CP060715">
    <property type="protein sequence ID" value="QNN61501.1"/>
    <property type="molecule type" value="Genomic_DNA"/>
</dbReference>
<feature type="transmembrane region" description="Helical" evidence="1">
    <location>
        <begin position="7"/>
        <end position="27"/>
    </location>
</feature>
<dbReference type="AlphaFoldDB" id="A0A7G9S0X6"/>